<evidence type="ECO:0000256" key="5">
    <source>
        <dbReference type="ARBA" id="ARBA00022741"/>
    </source>
</evidence>
<dbReference type="GeneID" id="5477068"/>
<evidence type="ECO:0000313" key="11">
    <source>
        <dbReference type="EMBL" id="EDO05284.1"/>
    </source>
</evidence>
<dbReference type="GO" id="GO:0005525">
    <property type="term" value="F:GTP binding"/>
    <property type="evidence" value="ECO:0007669"/>
    <property type="project" value="UniProtKB-KW"/>
</dbReference>
<evidence type="ECO:0000256" key="8">
    <source>
        <dbReference type="ARBA" id="ARBA00023210"/>
    </source>
</evidence>
<accession>A7AW56</accession>
<keyword evidence="3" id="KW-0132">Cell division</keyword>
<evidence type="ECO:0000256" key="6">
    <source>
        <dbReference type="ARBA" id="ARBA00022842"/>
    </source>
</evidence>
<dbReference type="InterPro" id="IPR030393">
    <property type="entry name" value="G_ENGB_dom"/>
</dbReference>
<evidence type="ECO:0000256" key="2">
    <source>
        <dbReference type="ARBA" id="ARBA00009638"/>
    </source>
</evidence>
<gene>
    <name evidence="11" type="ORF">BBOV_I002000</name>
</gene>
<evidence type="ECO:0000256" key="9">
    <source>
        <dbReference type="ARBA" id="ARBA00023306"/>
    </source>
</evidence>
<dbReference type="Gene3D" id="3.40.50.300">
    <property type="entry name" value="P-loop containing nucleotide triphosphate hydrolases"/>
    <property type="match status" value="1"/>
</dbReference>
<dbReference type="NCBIfam" id="TIGR03598">
    <property type="entry name" value="GTPase_YsxC"/>
    <property type="match status" value="1"/>
</dbReference>
<evidence type="ECO:0000256" key="4">
    <source>
        <dbReference type="ARBA" id="ARBA00022723"/>
    </source>
</evidence>
<dbReference type="EMBL" id="AAXT01000005">
    <property type="protein sequence ID" value="EDO05284.1"/>
    <property type="molecule type" value="Genomic_DNA"/>
</dbReference>
<evidence type="ECO:0000256" key="7">
    <source>
        <dbReference type="ARBA" id="ARBA00023134"/>
    </source>
</evidence>
<dbReference type="PANTHER" id="PTHR11649:SF13">
    <property type="entry name" value="ENGB-TYPE G DOMAIN-CONTAINING PROTEIN"/>
    <property type="match status" value="1"/>
</dbReference>
<sequence>MCNLPTGKPTSSDEIRYFKRNNKLKPVAPCFGGEIRPKLKLIATAIGHNDLPPAALPEVAFYGRTNAGKSCLINAICGRYGVCPVHELPGTTRKLHFYKVGTPSTVIFVDMPGYGYSTAKDDLSMQWNEFSLSYLKHRNTLKLLVVLVDCRIGLKQSDLEVINFCDKYKVKWQVVLAKADMVKPVLVAKMLHKVRLELAIFRSSNGKPIAISSTKNQNLEEIRGILEHFNVDKPTAHLLLQNRKRDNISNKNLLNDTIKGGITKSNYNESSNPPTLILSKTDESEICEKG</sequence>
<comment type="caution">
    <text evidence="11">The sequence shown here is derived from an EMBL/GenBank/DDBJ whole genome shotgun (WGS) entry which is preliminary data.</text>
</comment>
<keyword evidence="12" id="KW-1185">Reference proteome</keyword>
<dbReference type="VEuPathDB" id="PiroplasmaDB:BBOV_I002000"/>
<dbReference type="CDD" id="cd01876">
    <property type="entry name" value="YihA_EngB"/>
    <property type="match status" value="1"/>
</dbReference>
<keyword evidence="4" id="KW-0479">Metal-binding</keyword>
<proteinExistence type="inferred from homology"/>
<dbReference type="GO" id="GO:0046872">
    <property type="term" value="F:metal ion binding"/>
    <property type="evidence" value="ECO:0007669"/>
    <property type="project" value="UniProtKB-KW"/>
</dbReference>
<dbReference type="FunCoup" id="A7AW56">
    <property type="interactions" value="3"/>
</dbReference>
<dbReference type="InterPro" id="IPR027417">
    <property type="entry name" value="P-loop_NTPase"/>
</dbReference>
<dbReference type="STRING" id="5865.A7AW56"/>
<reference evidence="11 12" key="1">
    <citation type="journal article" date="2007" name="PLoS Pathog.">
        <title>Genome sequence of Babesia bovis and comparative analysis of apicomplexan hemoprotozoa.</title>
        <authorList>
            <person name="Brayton K.A."/>
            <person name="Lau A.O.T."/>
            <person name="Herndon D.R."/>
            <person name="Hannick L."/>
            <person name="Kappmeyer L.S."/>
            <person name="Berens S.J."/>
            <person name="Bidwell S.L."/>
            <person name="Brown W.C."/>
            <person name="Crabtree J."/>
            <person name="Fadrosh D."/>
            <person name="Feldblum T."/>
            <person name="Forberger H.A."/>
            <person name="Haas B.J."/>
            <person name="Howell J.M."/>
            <person name="Khouri H."/>
            <person name="Koo H."/>
            <person name="Mann D.J."/>
            <person name="Norimine J."/>
            <person name="Paulsen I.T."/>
            <person name="Radune D."/>
            <person name="Ren Q."/>
            <person name="Smith R.K. Jr."/>
            <person name="Suarez C.E."/>
            <person name="White O."/>
            <person name="Wortman J.R."/>
            <person name="Knowles D.P. Jr."/>
            <person name="McElwain T.F."/>
            <person name="Nene V.M."/>
        </authorList>
    </citation>
    <scope>NUCLEOTIDE SEQUENCE [LARGE SCALE GENOMIC DNA]</scope>
    <source>
        <strain evidence="11">T2Bo</strain>
    </source>
</reference>
<dbReference type="eggNOG" id="KOG2486">
    <property type="taxonomic scope" value="Eukaryota"/>
</dbReference>
<dbReference type="SUPFAM" id="SSF52540">
    <property type="entry name" value="P-loop containing nucleoside triphosphate hydrolases"/>
    <property type="match status" value="1"/>
</dbReference>
<dbReference type="Proteomes" id="UP000002173">
    <property type="component" value="Chromosome 1"/>
</dbReference>
<dbReference type="InterPro" id="IPR019987">
    <property type="entry name" value="GTP-bd_ribosome_bio_YsxC"/>
</dbReference>
<dbReference type="GO" id="GO:0051301">
    <property type="term" value="P:cell division"/>
    <property type="evidence" value="ECO:0007669"/>
    <property type="project" value="UniProtKB-KW"/>
</dbReference>
<dbReference type="PANTHER" id="PTHR11649">
    <property type="entry name" value="MSS1/TRME-RELATED GTP-BINDING PROTEIN"/>
    <property type="match status" value="1"/>
</dbReference>
<dbReference type="InterPro" id="IPR006073">
    <property type="entry name" value="GTP-bd"/>
</dbReference>
<dbReference type="InParanoid" id="A7AW56"/>
<dbReference type="OMA" id="NQYEIVP"/>
<keyword evidence="6" id="KW-0460">Magnesium</keyword>
<dbReference type="AlphaFoldDB" id="A7AW56"/>
<name>A7AW56_BABBO</name>
<organism evidence="11 12">
    <name type="scientific">Babesia bovis</name>
    <dbReference type="NCBI Taxonomy" id="5865"/>
    <lineage>
        <taxon>Eukaryota</taxon>
        <taxon>Sar</taxon>
        <taxon>Alveolata</taxon>
        <taxon>Apicomplexa</taxon>
        <taxon>Aconoidasida</taxon>
        <taxon>Piroplasmida</taxon>
        <taxon>Babesiidae</taxon>
        <taxon>Babesia</taxon>
    </lineage>
</organism>
<keyword evidence="5" id="KW-0547">Nucleotide-binding</keyword>
<protein>
    <submittedName>
        <fullName evidence="11">GTP-binding protein engB, putative</fullName>
    </submittedName>
</protein>
<comment type="similarity">
    <text evidence="2">Belongs to the TRAFAC class TrmE-Era-EngA-EngB-Septin-like GTPase superfamily. EngB GTPase family.</text>
</comment>
<dbReference type="KEGG" id="bbo:BBOV_I002000"/>
<keyword evidence="9" id="KW-0131">Cell cycle</keyword>
<comment type="cofactor">
    <cofactor evidence="1">
        <name>Mg(2+)</name>
        <dbReference type="ChEBI" id="CHEBI:18420"/>
    </cofactor>
</comment>
<dbReference type="PROSITE" id="PS51706">
    <property type="entry name" value="G_ENGB"/>
    <property type="match status" value="1"/>
</dbReference>
<keyword evidence="8" id="KW-0717">Septation</keyword>
<evidence type="ECO:0000256" key="1">
    <source>
        <dbReference type="ARBA" id="ARBA00001946"/>
    </source>
</evidence>
<evidence type="ECO:0000259" key="10">
    <source>
        <dbReference type="PROSITE" id="PS51706"/>
    </source>
</evidence>
<evidence type="ECO:0000256" key="3">
    <source>
        <dbReference type="ARBA" id="ARBA00022618"/>
    </source>
</evidence>
<feature type="domain" description="EngB-type G" evidence="10">
    <location>
        <begin position="55"/>
        <end position="232"/>
    </location>
</feature>
<evidence type="ECO:0000313" key="12">
    <source>
        <dbReference type="Proteomes" id="UP000002173"/>
    </source>
</evidence>
<keyword evidence="7" id="KW-0342">GTP-binding</keyword>
<dbReference type="Pfam" id="PF01926">
    <property type="entry name" value="MMR_HSR1"/>
    <property type="match status" value="1"/>
</dbReference>